<reference evidence="8" key="1">
    <citation type="submission" date="2024-04" db="EMBL/GenBank/DDBJ databases">
        <authorList>
            <person name="Shaw F."/>
            <person name="Minotto A."/>
        </authorList>
    </citation>
    <scope>NUCLEOTIDE SEQUENCE [LARGE SCALE GENOMIC DNA]</scope>
</reference>
<keyword evidence="2 4" id="KW-0863">Zinc-finger</keyword>
<feature type="compositionally biased region" description="Basic and acidic residues" evidence="5">
    <location>
        <begin position="53"/>
        <end position="63"/>
    </location>
</feature>
<dbReference type="PROSITE" id="PS50089">
    <property type="entry name" value="ZF_RING_2"/>
    <property type="match status" value="1"/>
</dbReference>
<dbReference type="PANTHER" id="PTHR14155">
    <property type="entry name" value="RING FINGER DOMAIN-CONTAINING"/>
    <property type="match status" value="1"/>
</dbReference>
<feature type="domain" description="RING-type" evidence="6">
    <location>
        <begin position="1037"/>
        <end position="1079"/>
    </location>
</feature>
<proteinExistence type="predicted"/>
<feature type="region of interest" description="Disordered" evidence="5">
    <location>
        <begin position="319"/>
        <end position="469"/>
    </location>
</feature>
<evidence type="ECO:0000256" key="2">
    <source>
        <dbReference type="ARBA" id="ARBA00022771"/>
    </source>
</evidence>
<dbReference type="InterPro" id="IPR013083">
    <property type="entry name" value="Znf_RING/FYVE/PHD"/>
</dbReference>
<feature type="compositionally biased region" description="Low complexity" evidence="5">
    <location>
        <begin position="655"/>
        <end position="664"/>
    </location>
</feature>
<dbReference type="CDD" id="cd16469">
    <property type="entry name" value="RING-H2_RNF24-like"/>
    <property type="match status" value="1"/>
</dbReference>
<keyword evidence="3" id="KW-0862">Zinc</keyword>
<accession>A0ABP1CVM7</accession>
<feature type="region of interest" description="Disordered" evidence="5">
    <location>
        <begin position="218"/>
        <end position="277"/>
    </location>
</feature>
<keyword evidence="8" id="KW-1185">Reference proteome</keyword>
<evidence type="ECO:0000256" key="1">
    <source>
        <dbReference type="ARBA" id="ARBA00022723"/>
    </source>
</evidence>
<protein>
    <recommendedName>
        <fullName evidence="6">RING-type domain-containing protein</fullName>
    </recommendedName>
</protein>
<evidence type="ECO:0000256" key="5">
    <source>
        <dbReference type="SAM" id="MobiDB-lite"/>
    </source>
</evidence>
<evidence type="ECO:0000256" key="4">
    <source>
        <dbReference type="PROSITE-ProRule" id="PRU00175"/>
    </source>
</evidence>
<feature type="compositionally biased region" description="Low complexity" evidence="5">
    <location>
        <begin position="569"/>
        <end position="578"/>
    </location>
</feature>
<feature type="region of interest" description="Disordered" evidence="5">
    <location>
        <begin position="488"/>
        <end position="736"/>
    </location>
</feature>
<dbReference type="InterPro" id="IPR053238">
    <property type="entry name" value="RING-H2_zinc_finger"/>
</dbReference>
<feature type="compositionally biased region" description="Polar residues" evidence="5">
    <location>
        <begin position="121"/>
        <end position="155"/>
    </location>
</feature>
<dbReference type="Gene3D" id="3.30.40.10">
    <property type="entry name" value="Zinc/RING finger domain, C3HC4 (zinc finger)"/>
    <property type="match status" value="1"/>
</dbReference>
<feature type="compositionally biased region" description="Low complexity" evidence="5">
    <location>
        <begin position="417"/>
        <end position="429"/>
    </location>
</feature>
<dbReference type="PANTHER" id="PTHR14155:SF627">
    <property type="entry name" value="OS06G0192800 PROTEIN"/>
    <property type="match status" value="1"/>
</dbReference>
<sequence length="1082" mass="116250">MAPSPDNLSSPQGRADPSRIAPYLTHVVSHHGQLTLIPPQNAGRIRKSKNKPVRSDRRRENPEPRFNIAAPAPSRRAHTTSGRLQRPIQQSRLPRDADPDIPDEPPPSFEEAISTPPYTPPQVNVASSTVSNAETQSHVHHTPTSSDSPRSSFEQQDLDDSERASALAHERSGSRGEPLSSIVSTPSYPEPMNVPAISRRHQDLLSIAPASSLPDIRQASQDFLIPNGHSSHNRRQASPSPTLPPRSPLSQSDSNSRSASNSNSSSSNSDINHDSRFSMEFLEPESSWSADLAGGLTLTQRVERERVRIQAAESTAALVPTPRALTSQLPEVSSTPNSNTTPESAPCTGRTTLQPLRPLSPKTHDPHDRNTTQSPSSSAADDDDSPAESELWVPIPSSPRSHHPLRRLFSPSKYHLPSSGSVSPVSSSPQTMSPHTSPFASARPWEGTKPWESTMTLSSSVSASPTKKSALSLGLAIKRKESVVFQKLFKSKGRERETSPASDSTGTEEDIDSWEVVEKGALLDEGPVSNRTEKGKGKESPSPPSRSPLRHLHTSAPAFLNRPVRHATSPPSSSSSPSFPILPFNTSRATLTPDSPSGSSEQSGHSQPEPGSSQSQSQSPEKKARRPPPPVPPRRHKPSLGQSPNVVWKASPNTAGASSPMASRRPPPPPPPPPPPAGRPDSPVLPAERPPPPIPPRPSMPLRSVASLSSWNMPTHVVSSSQQPAPPRSSERAVPAAPVVTSVSAASAASDAQLPSHVASTPVVARQETQYPMAMSSSRNRPTNRLAPISVPPASVYEDESDIVPPRRLSVDSTSSDSETLSYGSLTYTSNTPNYSPAVLPSPFSNPTLNSFTPPRTPTTPTRHYPGRPLPQPPQEYSPLPLGRPLQMMTSVPSTPQTRGTGVLGAEHVQVQGHGHGHVQRIPSPSPSTSRRVSPPVPMTRGVVGVVPEYSQYTDLDLLVSRLEEGNNNDGRNYEDLLLVSEIVGPALPSPNVGSAAPKTEPEGPLVGSIEVARRRVTKDGRVKLKLVLLGVAVDKCGICLSQFKENEMAGLLPGCQHAFHERCLRRWLAQKRVCPMCRSQL</sequence>
<feature type="compositionally biased region" description="Polar residues" evidence="5">
    <location>
        <begin position="79"/>
        <end position="92"/>
    </location>
</feature>
<dbReference type="Proteomes" id="UP001497453">
    <property type="component" value="Chromosome 11"/>
</dbReference>
<keyword evidence="1" id="KW-0479">Metal-binding</keyword>
<dbReference type="Pfam" id="PF13639">
    <property type="entry name" value="zf-RING_2"/>
    <property type="match status" value="1"/>
</dbReference>
<evidence type="ECO:0000313" key="8">
    <source>
        <dbReference type="Proteomes" id="UP001497453"/>
    </source>
</evidence>
<feature type="compositionally biased region" description="Polar residues" evidence="5">
    <location>
        <begin position="1"/>
        <end position="12"/>
    </location>
</feature>
<feature type="compositionally biased region" description="Low complexity" evidence="5">
    <location>
        <begin position="595"/>
        <end position="619"/>
    </location>
</feature>
<feature type="region of interest" description="Disordered" evidence="5">
    <location>
        <begin position="916"/>
        <end position="937"/>
    </location>
</feature>
<dbReference type="SUPFAM" id="SSF57850">
    <property type="entry name" value="RING/U-box"/>
    <property type="match status" value="1"/>
</dbReference>
<organism evidence="7 8">
    <name type="scientific">Somion occarium</name>
    <dbReference type="NCBI Taxonomy" id="3059160"/>
    <lineage>
        <taxon>Eukaryota</taxon>
        <taxon>Fungi</taxon>
        <taxon>Dikarya</taxon>
        <taxon>Basidiomycota</taxon>
        <taxon>Agaricomycotina</taxon>
        <taxon>Agaricomycetes</taxon>
        <taxon>Polyporales</taxon>
        <taxon>Cerrenaceae</taxon>
        <taxon>Somion</taxon>
    </lineage>
</organism>
<feature type="region of interest" description="Disordered" evidence="5">
    <location>
        <begin position="852"/>
        <end position="875"/>
    </location>
</feature>
<feature type="region of interest" description="Disordered" evidence="5">
    <location>
        <begin position="31"/>
        <end position="196"/>
    </location>
</feature>
<feature type="region of interest" description="Disordered" evidence="5">
    <location>
        <begin position="1"/>
        <end position="20"/>
    </location>
</feature>
<evidence type="ECO:0000313" key="7">
    <source>
        <dbReference type="EMBL" id="CAL1698729.1"/>
    </source>
</evidence>
<feature type="compositionally biased region" description="Polar residues" evidence="5">
    <location>
        <begin position="430"/>
        <end position="439"/>
    </location>
</feature>
<feature type="compositionally biased region" description="Polar residues" evidence="5">
    <location>
        <begin position="584"/>
        <end position="594"/>
    </location>
</feature>
<dbReference type="EMBL" id="OZ037954">
    <property type="protein sequence ID" value="CAL1698729.1"/>
    <property type="molecule type" value="Genomic_DNA"/>
</dbReference>
<feature type="compositionally biased region" description="Acidic residues" evidence="5">
    <location>
        <begin position="506"/>
        <end position="515"/>
    </location>
</feature>
<feature type="compositionally biased region" description="Pro residues" evidence="5">
    <location>
        <begin position="688"/>
        <end position="699"/>
    </location>
</feature>
<feature type="compositionally biased region" description="Pro residues" evidence="5">
    <location>
        <begin position="665"/>
        <end position="678"/>
    </location>
</feature>
<evidence type="ECO:0000259" key="6">
    <source>
        <dbReference type="PROSITE" id="PS50089"/>
    </source>
</evidence>
<evidence type="ECO:0000256" key="3">
    <source>
        <dbReference type="ARBA" id="ARBA00022833"/>
    </source>
</evidence>
<feature type="compositionally biased region" description="Low complexity" evidence="5">
    <location>
        <begin position="453"/>
        <end position="469"/>
    </location>
</feature>
<gene>
    <name evidence="7" type="ORF">GFSPODELE1_LOCUS2301</name>
</gene>
<dbReference type="InterPro" id="IPR001841">
    <property type="entry name" value="Znf_RING"/>
</dbReference>
<name>A0ABP1CVM7_9APHY</name>
<feature type="compositionally biased region" description="Low complexity" evidence="5">
    <location>
        <begin position="333"/>
        <end position="342"/>
    </location>
</feature>
<dbReference type="SMART" id="SM00184">
    <property type="entry name" value="RING"/>
    <property type="match status" value="1"/>
</dbReference>
<feature type="compositionally biased region" description="Low complexity" evidence="5">
    <location>
        <begin position="248"/>
        <end position="270"/>
    </location>
</feature>